<gene>
    <name evidence="2" type="ORF">EV684_101611</name>
</gene>
<proteinExistence type="predicted"/>
<name>A0A4R2MR92_RUBGE</name>
<feature type="transmembrane region" description="Helical" evidence="1">
    <location>
        <begin position="166"/>
        <end position="187"/>
    </location>
</feature>
<dbReference type="GeneID" id="99687273"/>
<keyword evidence="1" id="KW-1133">Transmembrane helix</keyword>
<feature type="transmembrane region" description="Helical" evidence="1">
    <location>
        <begin position="270"/>
        <end position="292"/>
    </location>
</feature>
<organism evidence="2 3">
    <name type="scientific">Rubrivivax gelatinosus</name>
    <name type="common">Rhodocyclus gelatinosus</name>
    <name type="synonym">Rhodopseudomonas gelatinosa</name>
    <dbReference type="NCBI Taxonomy" id="28068"/>
    <lineage>
        <taxon>Bacteria</taxon>
        <taxon>Pseudomonadati</taxon>
        <taxon>Pseudomonadota</taxon>
        <taxon>Betaproteobacteria</taxon>
        <taxon>Burkholderiales</taxon>
        <taxon>Sphaerotilaceae</taxon>
        <taxon>Rubrivivax</taxon>
    </lineage>
</organism>
<accession>A0A4R2MR92</accession>
<feature type="transmembrane region" description="Helical" evidence="1">
    <location>
        <begin position="115"/>
        <end position="133"/>
    </location>
</feature>
<feature type="transmembrane region" description="Helical" evidence="1">
    <location>
        <begin position="199"/>
        <end position="217"/>
    </location>
</feature>
<keyword evidence="1" id="KW-0472">Membrane</keyword>
<protein>
    <submittedName>
        <fullName evidence="2">Uncharacterized protein</fullName>
    </submittedName>
</protein>
<evidence type="ECO:0000313" key="3">
    <source>
        <dbReference type="Proteomes" id="UP000295106"/>
    </source>
</evidence>
<feature type="transmembrane region" description="Helical" evidence="1">
    <location>
        <begin position="91"/>
        <end position="108"/>
    </location>
</feature>
<feature type="transmembrane region" description="Helical" evidence="1">
    <location>
        <begin position="16"/>
        <end position="35"/>
    </location>
</feature>
<sequence length="298" mass="31555">MAAIQAAVARRSPVRLLWLAGAGLLLALAVVLTVLPPPPPEVRLFSDGWGASSFVEGEACAPGEAPAATSVLPKPPLQASPTDRIALAARYLAWGLLLPVLLPMVLLSRTAMHRHAVATHVFLFGLAPAYFQWGANPGFVSLRQAMAEFWLARWPMEAGQEAWLDAAALGAWMLGGLAVGLGSWRLLAAASCRGALPGGPASVVVLPVGVAMLTLGLTEPTAAYLRGEGVNMAVLPWLRALMLAVAVLACVALAARCIRQVPCRARRGLLSAAWMLPVALGLAHGWAMYFHWVDRYRV</sequence>
<evidence type="ECO:0000256" key="1">
    <source>
        <dbReference type="SAM" id="Phobius"/>
    </source>
</evidence>
<dbReference type="AlphaFoldDB" id="A0A4R2MR92"/>
<dbReference type="RefSeq" id="WP_242478392.1">
    <property type="nucleotide sequence ID" value="NZ_CP181386.1"/>
</dbReference>
<keyword evidence="1" id="KW-0812">Transmembrane</keyword>
<dbReference type="Proteomes" id="UP000295106">
    <property type="component" value="Unassembled WGS sequence"/>
</dbReference>
<evidence type="ECO:0000313" key="2">
    <source>
        <dbReference type="EMBL" id="TCP05736.1"/>
    </source>
</evidence>
<reference evidence="2 3" key="1">
    <citation type="submission" date="2019-03" db="EMBL/GenBank/DDBJ databases">
        <title>Genomic Encyclopedia of Type Strains, Phase IV (KMG-IV): sequencing the most valuable type-strain genomes for metagenomic binning, comparative biology and taxonomic classification.</title>
        <authorList>
            <person name="Goeker M."/>
        </authorList>
    </citation>
    <scope>NUCLEOTIDE SEQUENCE [LARGE SCALE GENOMIC DNA]</scope>
    <source>
        <strain evidence="2 3">DSM 1709</strain>
    </source>
</reference>
<comment type="caution">
    <text evidence="2">The sequence shown here is derived from an EMBL/GenBank/DDBJ whole genome shotgun (WGS) entry which is preliminary data.</text>
</comment>
<dbReference type="EMBL" id="SLXD01000001">
    <property type="protein sequence ID" value="TCP05736.1"/>
    <property type="molecule type" value="Genomic_DNA"/>
</dbReference>
<feature type="transmembrane region" description="Helical" evidence="1">
    <location>
        <begin position="237"/>
        <end position="258"/>
    </location>
</feature>